<keyword evidence="1" id="KW-0472">Membrane</keyword>
<feature type="transmembrane region" description="Helical" evidence="1">
    <location>
        <begin position="241"/>
        <end position="259"/>
    </location>
</feature>
<dbReference type="Proteomes" id="UP000700596">
    <property type="component" value="Unassembled WGS sequence"/>
</dbReference>
<organism evidence="2 3">
    <name type="scientific">Dendryphion nanum</name>
    <dbReference type="NCBI Taxonomy" id="256645"/>
    <lineage>
        <taxon>Eukaryota</taxon>
        <taxon>Fungi</taxon>
        <taxon>Dikarya</taxon>
        <taxon>Ascomycota</taxon>
        <taxon>Pezizomycotina</taxon>
        <taxon>Dothideomycetes</taxon>
        <taxon>Pleosporomycetidae</taxon>
        <taxon>Pleosporales</taxon>
        <taxon>Torulaceae</taxon>
        <taxon>Dendryphion</taxon>
    </lineage>
</organism>
<keyword evidence="1" id="KW-0812">Transmembrane</keyword>
<dbReference type="EMBL" id="JAGMWT010000006">
    <property type="protein sequence ID" value="KAH7126598.1"/>
    <property type="molecule type" value="Genomic_DNA"/>
</dbReference>
<keyword evidence="1" id="KW-1133">Transmembrane helix</keyword>
<reference evidence="2" key="1">
    <citation type="journal article" date="2021" name="Nat. Commun.">
        <title>Genetic determinants of endophytism in the Arabidopsis root mycobiome.</title>
        <authorList>
            <person name="Mesny F."/>
            <person name="Miyauchi S."/>
            <person name="Thiergart T."/>
            <person name="Pickel B."/>
            <person name="Atanasova L."/>
            <person name="Karlsson M."/>
            <person name="Huettel B."/>
            <person name="Barry K.W."/>
            <person name="Haridas S."/>
            <person name="Chen C."/>
            <person name="Bauer D."/>
            <person name="Andreopoulos W."/>
            <person name="Pangilinan J."/>
            <person name="LaButti K."/>
            <person name="Riley R."/>
            <person name="Lipzen A."/>
            <person name="Clum A."/>
            <person name="Drula E."/>
            <person name="Henrissat B."/>
            <person name="Kohler A."/>
            <person name="Grigoriev I.V."/>
            <person name="Martin F.M."/>
            <person name="Hacquard S."/>
        </authorList>
    </citation>
    <scope>NUCLEOTIDE SEQUENCE</scope>
    <source>
        <strain evidence="2">MPI-CAGE-CH-0243</strain>
    </source>
</reference>
<comment type="caution">
    <text evidence="2">The sequence shown here is derived from an EMBL/GenBank/DDBJ whole genome shotgun (WGS) entry which is preliminary data.</text>
</comment>
<evidence type="ECO:0000313" key="3">
    <source>
        <dbReference type="Proteomes" id="UP000700596"/>
    </source>
</evidence>
<accession>A0A9P9DWB0</accession>
<proteinExistence type="predicted"/>
<feature type="transmembrane region" description="Helical" evidence="1">
    <location>
        <begin position="122"/>
        <end position="148"/>
    </location>
</feature>
<protein>
    <submittedName>
        <fullName evidence="2">Uncharacterized protein</fullName>
    </submittedName>
</protein>
<sequence>MKGLHKVPTGTHNIGIGILVVNCIFSCVIVAATATAIHICPPAWKRVQTIHFGMILLCIWTVLNWIDLTIRSTSATVTYSYILFSAFSDIFRITSAIFVLWGMMALIIRYNHLRGQNFHNQLWFFEIPLWTIGIYFLCLQLGTCFAWLDFADLESIQRLAKARNGFAIAFEAMQFVLYILVAGGALSVKTRSLTKVRDKTHPFLIWTCLALLARSFCELIFVGQLDRSPKNLRIIWRARMVLFHLCSAVFALNMALTILHDKKSIERDKLHFAETEAIKAVQRRIQKELTPLSKSRKPAIAPAMKDLLKKAEGEEPNIYTKAEIKRLMKRYGDWTPINKTGQEMAT</sequence>
<dbReference type="OrthoDB" id="5383650at2759"/>
<evidence type="ECO:0000313" key="2">
    <source>
        <dbReference type="EMBL" id="KAH7126598.1"/>
    </source>
</evidence>
<feature type="transmembrane region" description="Helical" evidence="1">
    <location>
        <begin position="168"/>
        <end position="188"/>
    </location>
</feature>
<evidence type="ECO:0000256" key="1">
    <source>
        <dbReference type="SAM" id="Phobius"/>
    </source>
</evidence>
<feature type="transmembrane region" description="Helical" evidence="1">
    <location>
        <begin position="90"/>
        <end position="110"/>
    </location>
</feature>
<feature type="transmembrane region" description="Helical" evidence="1">
    <location>
        <begin position="49"/>
        <end position="70"/>
    </location>
</feature>
<dbReference type="AlphaFoldDB" id="A0A9P9DWB0"/>
<feature type="transmembrane region" description="Helical" evidence="1">
    <location>
        <begin position="200"/>
        <end position="221"/>
    </location>
</feature>
<feature type="transmembrane region" description="Helical" evidence="1">
    <location>
        <begin position="14"/>
        <end position="37"/>
    </location>
</feature>
<gene>
    <name evidence="2" type="ORF">B0J11DRAFT_604331</name>
</gene>
<keyword evidence="3" id="KW-1185">Reference proteome</keyword>
<name>A0A9P9DWB0_9PLEO</name>